<sequence length="197" mass="22695">MYIECVLNQKSFIITVLTDKENPLKSGFQCTCDSIKSKIKSHLLAAVNACYKEVFKTKTEYSRLAVIGFENTDIIQQLISDIEFFPIFLYIEKLNIVVSSIGDLNKSKFYGVGAGFVSLFTARYQNVQHLFVLKIKENECSLEIYLESVCKNKIKGKTPDEVWNKVEIYKKYTGTYLFGIMNKLVQKHIEELRNESL</sequence>
<accession>A0ABN7VLZ9</accession>
<organism evidence="1 2">
    <name type="scientific">Gigaspora margarita</name>
    <dbReference type="NCBI Taxonomy" id="4874"/>
    <lineage>
        <taxon>Eukaryota</taxon>
        <taxon>Fungi</taxon>
        <taxon>Fungi incertae sedis</taxon>
        <taxon>Mucoromycota</taxon>
        <taxon>Glomeromycotina</taxon>
        <taxon>Glomeromycetes</taxon>
        <taxon>Diversisporales</taxon>
        <taxon>Gigasporaceae</taxon>
        <taxon>Gigaspora</taxon>
    </lineage>
</organism>
<name>A0ABN7VLZ9_GIGMA</name>
<feature type="non-terminal residue" evidence="1">
    <location>
        <position position="197"/>
    </location>
</feature>
<comment type="caution">
    <text evidence="1">The sequence shown here is derived from an EMBL/GenBank/DDBJ whole genome shotgun (WGS) entry which is preliminary data.</text>
</comment>
<gene>
    <name evidence="1" type="ORF">GMARGA_LOCUS20200</name>
</gene>
<evidence type="ECO:0000313" key="1">
    <source>
        <dbReference type="EMBL" id="CAG8784459.1"/>
    </source>
</evidence>
<reference evidence="1 2" key="1">
    <citation type="submission" date="2021-06" db="EMBL/GenBank/DDBJ databases">
        <authorList>
            <person name="Kallberg Y."/>
            <person name="Tangrot J."/>
            <person name="Rosling A."/>
        </authorList>
    </citation>
    <scope>NUCLEOTIDE SEQUENCE [LARGE SCALE GENOMIC DNA]</scope>
    <source>
        <strain evidence="1 2">120-4 pot B 10/14</strain>
    </source>
</reference>
<dbReference type="Proteomes" id="UP000789901">
    <property type="component" value="Unassembled WGS sequence"/>
</dbReference>
<proteinExistence type="predicted"/>
<protein>
    <submittedName>
        <fullName evidence="1">35147_t:CDS:1</fullName>
    </submittedName>
</protein>
<dbReference type="EMBL" id="CAJVQB010017489">
    <property type="protein sequence ID" value="CAG8784459.1"/>
    <property type="molecule type" value="Genomic_DNA"/>
</dbReference>
<keyword evidence="2" id="KW-1185">Reference proteome</keyword>
<evidence type="ECO:0000313" key="2">
    <source>
        <dbReference type="Proteomes" id="UP000789901"/>
    </source>
</evidence>